<evidence type="ECO:0000313" key="1">
    <source>
        <dbReference type="EMBL" id="GAA0451690.1"/>
    </source>
</evidence>
<evidence type="ECO:0000313" key="2">
    <source>
        <dbReference type="Proteomes" id="UP001500909"/>
    </source>
</evidence>
<dbReference type="Proteomes" id="UP001500909">
    <property type="component" value="Unassembled WGS sequence"/>
</dbReference>
<dbReference type="EMBL" id="BAAABY010000009">
    <property type="protein sequence ID" value="GAA0451690.1"/>
    <property type="molecule type" value="Genomic_DNA"/>
</dbReference>
<reference evidence="1 2" key="1">
    <citation type="journal article" date="2019" name="Int. J. Syst. Evol. Microbiol.">
        <title>The Global Catalogue of Microorganisms (GCM) 10K type strain sequencing project: providing services to taxonomists for standard genome sequencing and annotation.</title>
        <authorList>
            <consortium name="The Broad Institute Genomics Platform"/>
            <consortium name="The Broad Institute Genome Sequencing Center for Infectious Disease"/>
            <person name="Wu L."/>
            <person name="Ma J."/>
        </authorList>
    </citation>
    <scope>NUCLEOTIDE SEQUENCE [LARGE SCALE GENOMIC DNA]</scope>
    <source>
        <strain evidence="1 2">JCM 4805</strain>
    </source>
</reference>
<name>A0ABN0ZLA4_9ACTN</name>
<proteinExistence type="predicted"/>
<protein>
    <recommendedName>
        <fullName evidence="3">Transposase</fullName>
    </recommendedName>
</protein>
<gene>
    <name evidence="1" type="ORF">GCM10010361_14720</name>
</gene>
<keyword evidence="2" id="KW-1185">Reference proteome</keyword>
<comment type="caution">
    <text evidence="1">The sequence shown here is derived from an EMBL/GenBank/DDBJ whole genome shotgun (WGS) entry which is preliminary data.</text>
</comment>
<sequence>MCTTFETFGTGTRLRDRGSSRWARQRANGLKVTAYDVAKSATVVYVEVRCRARTRKFVSLVLTDASAPSTAGRRSG</sequence>
<accession>A0ABN0ZLA4</accession>
<organism evidence="1 2">
    <name type="scientific">Streptomyces olivaceiscleroticus</name>
    <dbReference type="NCBI Taxonomy" id="68245"/>
    <lineage>
        <taxon>Bacteria</taxon>
        <taxon>Bacillati</taxon>
        <taxon>Actinomycetota</taxon>
        <taxon>Actinomycetes</taxon>
        <taxon>Kitasatosporales</taxon>
        <taxon>Streptomycetaceae</taxon>
        <taxon>Streptomyces</taxon>
    </lineage>
</organism>
<evidence type="ECO:0008006" key="3">
    <source>
        <dbReference type="Google" id="ProtNLM"/>
    </source>
</evidence>